<dbReference type="InParanoid" id="A0A2U3N4M6"/>
<evidence type="ECO:0000313" key="2">
    <source>
        <dbReference type="Proteomes" id="UP000245974"/>
    </source>
</evidence>
<protein>
    <submittedName>
        <fullName evidence="1">Uncharacterized protein</fullName>
    </submittedName>
</protein>
<dbReference type="OrthoDB" id="6683244at2"/>
<dbReference type="RefSeq" id="WP_121976035.1">
    <property type="nucleotide sequence ID" value="NZ_OOGT01000435.1"/>
</dbReference>
<sequence>MTFIIAIQLNDSIIVTADNRKIVLKETGEVQFRNEKSQKLYLWDEGIITGTGEGAVIDRSIELFKNLTHSEIKKLPQCLDISRQMRELEIGKDFFQVETTKLLCSRCNENGVQLYAIQRFEPSSPYTLTIIEPMDITVWLFHPNIETISADLQNLYADLKDYSTFANQTDWINYYINRLAPIYLKQSQQDLFMSQCFDAYFQTKDDYIFGHVSNKQNSTLEIKEISTKLSSI</sequence>
<evidence type="ECO:0000313" key="1">
    <source>
        <dbReference type="EMBL" id="SPL72660.1"/>
    </source>
</evidence>
<proteinExistence type="predicted"/>
<accession>A0A2U3N4M6</accession>
<dbReference type="EMBL" id="OOGT01000435">
    <property type="protein sequence ID" value="SPL72660.1"/>
    <property type="molecule type" value="Genomic_DNA"/>
</dbReference>
<reference evidence="2" key="1">
    <citation type="submission" date="2018-03" db="EMBL/GenBank/DDBJ databases">
        <authorList>
            <person name="Blom J."/>
        </authorList>
    </citation>
    <scope>NUCLEOTIDE SEQUENCE [LARGE SCALE GENOMIC DNA]</scope>
    <source>
        <strain evidence="2">KPC-SM-21</strain>
    </source>
</reference>
<name>A0A2U3N4M6_9GAMM</name>
<dbReference type="AlphaFoldDB" id="A0A2U3N4M6"/>
<organism evidence="1 2">
    <name type="scientific">Acinetobacter stercoris</name>
    <dbReference type="NCBI Taxonomy" id="2126983"/>
    <lineage>
        <taxon>Bacteria</taxon>
        <taxon>Pseudomonadati</taxon>
        <taxon>Pseudomonadota</taxon>
        <taxon>Gammaproteobacteria</taxon>
        <taxon>Moraxellales</taxon>
        <taxon>Moraxellaceae</taxon>
        <taxon>Acinetobacter</taxon>
    </lineage>
</organism>
<gene>
    <name evidence="1" type="ORF">KPC_3838</name>
</gene>
<dbReference type="Proteomes" id="UP000245974">
    <property type="component" value="Unassembled WGS sequence"/>
</dbReference>
<keyword evidence="2" id="KW-1185">Reference proteome</keyword>